<protein>
    <recommendedName>
        <fullName evidence="3">DUF928 domain-containing protein</fullName>
    </recommendedName>
</protein>
<evidence type="ECO:0008006" key="3">
    <source>
        <dbReference type="Google" id="ProtNLM"/>
    </source>
</evidence>
<dbReference type="Pfam" id="PF06051">
    <property type="entry name" value="DUF928"/>
    <property type="match status" value="1"/>
</dbReference>
<name>A0A1E5QHR8_9CYAN</name>
<proteinExistence type="predicted"/>
<dbReference type="RefSeq" id="WP_069968142.1">
    <property type="nucleotide sequence ID" value="NZ_CM124774.1"/>
</dbReference>
<dbReference type="InterPro" id="IPR010328">
    <property type="entry name" value="DUF928"/>
</dbReference>
<keyword evidence="1" id="KW-0812">Transmembrane</keyword>
<dbReference type="OrthoDB" id="536034at2"/>
<keyword evidence="1" id="KW-1133">Transmembrane helix</keyword>
<feature type="transmembrane region" description="Helical" evidence="1">
    <location>
        <begin position="34"/>
        <end position="52"/>
    </location>
</feature>
<comment type="caution">
    <text evidence="2">The sequence shown here is derived from an EMBL/GenBank/DDBJ whole genome shotgun (WGS) entry which is preliminary data.</text>
</comment>
<sequence>MSQWSQNSGQIAIIQKNVARQGLINMRYFASRSMLFRVGLASCLSAVLGWSLPAIALEQLNLPDNLGLPGRREGGGTRSPCLIQDSPHIQAIVPKSLVGKTASANPTFYVYIPPNTAQGAEFGIEDANGKELYSQTIQQSITSGIISFNLPPEQMAQLQPGQDYYWYFQLICDANINQGIGSRDDFAEGWIHRVELDESFQRTLAQTAPRDRINLYAKEGLWYELLDTLAQLRRDATTDTPQAEAEWASILRHEQVQLNELVQQPLVACCTPNAERPATSRR</sequence>
<dbReference type="AlphaFoldDB" id="A0A1E5QHR8"/>
<accession>A0A1E5QHR8</accession>
<reference evidence="2" key="1">
    <citation type="submission" date="2016-09" db="EMBL/GenBank/DDBJ databases">
        <title>Draft genome of thermotolerant cyanobacterium Desertifilum sp. strain IPPAS B-1220.</title>
        <authorList>
            <person name="Sinetova M.A."/>
            <person name="Bolakhan K."/>
            <person name="Zayadan B.K."/>
            <person name="Mironov K.S."/>
            <person name="Ustinova V."/>
            <person name="Kupriyanova E.V."/>
            <person name="Sidorov R.A."/>
            <person name="Skrypnik A.N."/>
            <person name="Gogoleva N.E."/>
            <person name="Gogolev Y.V."/>
            <person name="Los D.A."/>
        </authorList>
    </citation>
    <scope>NUCLEOTIDE SEQUENCE [LARGE SCALE GENOMIC DNA]</scope>
    <source>
        <strain evidence="2">IPPAS B-1220</strain>
    </source>
</reference>
<dbReference type="STRING" id="1781255.BH720_15570"/>
<evidence type="ECO:0000256" key="1">
    <source>
        <dbReference type="SAM" id="Phobius"/>
    </source>
</evidence>
<organism evidence="2">
    <name type="scientific">Desertifilum tharense IPPAS B-1220</name>
    <dbReference type="NCBI Taxonomy" id="1781255"/>
    <lineage>
        <taxon>Bacteria</taxon>
        <taxon>Bacillati</taxon>
        <taxon>Cyanobacteriota</taxon>
        <taxon>Cyanophyceae</taxon>
        <taxon>Desertifilales</taxon>
        <taxon>Desertifilaceae</taxon>
        <taxon>Desertifilum</taxon>
    </lineage>
</organism>
<gene>
    <name evidence="2" type="ORF">BH720_15570</name>
</gene>
<evidence type="ECO:0000313" key="2">
    <source>
        <dbReference type="EMBL" id="OEJ74222.1"/>
    </source>
</evidence>
<keyword evidence="1" id="KW-0472">Membrane</keyword>
<dbReference type="EMBL" id="MJGC01000069">
    <property type="protein sequence ID" value="OEJ74222.1"/>
    <property type="molecule type" value="Genomic_DNA"/>
</dbReference>